<keyword evidence="7" id="KW-1185">Reference proteome</keyword>
<evidence type="ECO:0000313" key="6">
    <source>
        <dbReference type="EMBL" id="PPQ88084.1"/>
    </source>
</evidence>
<dbReference type="EC" id="4.2.1.1" evidence="5"/>
<comment type="caution">
    <text evidence="6">The sequence shown here is derived from an EMBL/GenBank/DDBJ whole genome shotgun (WGS) entry which is preliminary data.</text>
</comment>
<dbReference type="Pfam" id="PF00484">
    <property type="entry name" value="Pro_CA"/>
    <property type="match status" value="1"/>
</dbReference>
<accession>A0A409XBI7</accession>
<dbReference type="PANTHER" id="PTHR43175:SF3">
    <property type="entry name" value="CARBON DISULFIDE HYDROLASE"/>
    <property type="match status" value="1"/>
</dbReference>
<keyword evidence="3 4" id="KW-0862">Zinc</keyword>
<dbReference type="Gene3D" id="3.40.1050.10">
    <property type="entry name" value="Carbonic anhydrase"/>
    <property type="match status" value="1"/>
</dbReference>
<organism evidence="6 7">
    <name type="scientific">Psilocybe cyanescens</name>
    <dbReference type="NCBI Taxonomy" id="93625"/>
    <lineage>
        <taxon>Eukaryota</taxon>
        <taxon>Fungi</taxon>
        <taxon>Dikarya</taxon>
        <taxon>Basidiomycota</taxon>
        <taxon>Agaricomycotina</taxon>
        <taxon>Agaricomycetes</taxon>
        <taxon>Agaricomycetidae</taxon>
        <taxon>Agaricales</taxon>
        <taxon>Agaricineae</taxon>
        <taxon>Strophariaceae</taxon>
        <taxon>Psilocybe</taxon>
    </lineage>
</organism>
<evidence type="ECO:0000256" key="4">
    <source>
        <dbReference type="PIRSR" id="PIRSR601765-1"/>
    </source>
</evidence>
<feature type="binding site" evidence="4">
    <location>
        <position position="38"/>
    </location>
    <ligand>
        <name>Zn(2+)</name>
        <dbReference type="ChEBI" id="CHEBI:29105"/>
    </ligand>
</feature>
<dbReference type="OrthoDB" id="10248475at2759"/>
<dbReference type="CDD" id="cd03379">
    <property type="entry name" value="beta_CA_cladeD"/>
    <property type="match status" value="1"/>
</dbReference>
<evidence type="ECO:0000256" key="5">
    <source>
        <dbReference type="RuleBase" id="RU003956"/>
    </source>
</evidence>
<dbReference type="AlphaFoldDB" id="A0A409XBI7"/>
<dbReference type="PANTHER" id="PTHR43175">
    <property type="entry name" value="CARBONIC ANHYDRASE"/>
    <property type="match status" value="1"/>
</dbReference>
<comment type="cofactor">
    <cofactor evidence="4">
        <name>Zn(2+)</name>
        <dbReference type="ChEBI" id="CHEBI:29105"/>
    </cofactor>
    <text evidence="4">Binds 1 zinc ion per subunit.</text>
</comment>
<feature type="binding site" evidence="4">
    <location>
        <position position="36"/>
    </location>
    <ligand>
        <name>Zn(2+)</name>
        <dbReference type="ChEBI" id="CHEBI:29105"/>
    </ligand>
</feature>
<dbReference type="InterPro" id="IPR001765">
    <property type="entry name" value="Carbonic_anhydrase"/>
</dbReference>
<comment type="catalytic activity">
    <reaction evidence="5">
        <text>hydrogencarbonate + H(+) = CO2 + H2O</text>
        <dbReference type="Rhea" id="RHEA:10748"/>
        <dbReference type="ChEBI" id="CHEBI:15377"/>
        <dbReference type="ChEBI" id="CHEBI:15378"/>
        <dbReference type="ChEBI" id="CHEBI:16526"/>
        <dbReference type="ChEBI" id="CHEBI:17544"/>
        <dbReference type="EC" id="4.2.1.1"/>
    </reaction>
</comment>
<proteinExistence type="inferred from homology"/>
<dbReference type="SUPFAM" id="SSF53056">
    <property type="entry name" value="beta-carbonic anhydrase, cab"/>
    <property type="match status" value="1"/>
</dbReference>
<dbReference type="GO" id="GO:0004089">
    <property type="term" value="F:carbonate dehydratase activity"/>
    <property type="evidence" value="ECO:0007669"/>
    <property type="project" value="UniProtKB-UniRule"/>
</dbReference>
<feature type="binding site" evidence="4">
    <location>
        <position position="88"/>
    </location>
    <ligand>
        <name>Zn(2+)</name>
        <dbReference type="ChEBI" id="CHEBI:29105"/>
    </ligand>
</feature>
<comment type="similarity">
    <text evidence="1 5">Belongs to the beta-class carbonic anhydrase family.</text>
</comment>
<keyword evidence="5" id="KW-0456">Lyase</keyword>
<dbReference type="EMBL" id="NHYD01002154">
    <property type="protein sequence ID" value="PPQ88084.1"/>
    <property type="molecule type" value="Genomic_DNA"/>
</dbReference>
<dbReference type="SMART" id="SM00947">
    <property type="entry name" value="Pro_CA"/>
    <property type="match status" value="1"/>
</dbReference>
<sequence>MSSHHEFIPSNEVYASSFEKGGLTLPPKKQLIVVTCMDARIEPLSQIGIELGEAHIIRNAGGSAQEALRSIVISQRLLGTNQVAVFRHTDCGMLTFTNEQIRDKIVSAASGDAAVAQAVNAIDFLPFPTLEESVKADVQFLKENPLVLEGTTLTGWIYNVHTGKVKQIV</sequence>
<evidence type="ECO:0000313" key="7">
    <source>
        <dbReference type="Proteomes" id="UP000283269"/>
    </source>
</evidence>
<gene>
    <name evidence="6" type="ORF">CVT25_014382</name>
</gene>
<feature type="binding site" evidence="4">
    <location>
        <position position="91"/>
    </location>
    <ligand>
        <name>Zn(2+)</name>
        <dbReference type="ChEBI" id="CHEBI:29105"/>
    </ligand>
</feature>
<comment type="function">
    <text evidence="5">Reversible hydration of carbon dioxide.</text>
</comment>
<keyword evidence="2 4" id="KW-0479">Metal-binding</keyword>
<dbReference type="GO" id="GO:0008270">
    <property type="term" value="F:zinc ion binding"/>
    <property type="evidence" value="ECO:0007669"/>
    <property type="project" value="UniProtKB-UniRule"/>
</dbReference>
<name>A0A409XBI7_PSICY</name>
<evidence type="ECO:0000256" key="1">
    <source>
        <dbReference type="ARBA" id="ARBA00006217"/>
    </source>
</evidence>
<reference evidence="6 7" key="1">
    <citation type="journal article" date="2018" name="Evol. Lett.">
        <title>Horizontal gene cluster transfer increased hallucinogenic mushroom diversity.</title>
        <authorList>
            <person name="Reynolds H.T."/>
            <person name="Vijayakumar V."/>
            <person name="Gluck-Thaler E."/>
            <person name="Korotkin H.B."/>
            <person name="Matheny P.B."/>
            <person name="Slot J.C."/>
        </authorList>
    </citation>
    <scope>NUCLEOTIDE SEQUENCE [LARGE SCALE GENOMIC DNA]</scope>
    <source>
        <strain evidence="6 7">2631</strain>
    </source>
</reference>
<dbReference type="Proteomes" id="UP000283269">
    <property type="component" value="Unassembled WGS sequence"/>
</dbReference>
<evidence type="ECO:0000256" key="2">
    <source>
        <dbReference type="ARBA" id="ARBA00022723"/>
    </source>
</evidence>
<evidence type="ECO:0000256" key="3">
    <source>
        <dbReference type="ARBA" id="ARBA00022833"/>
    </source>
</evidence>
<protein>
    <recommendedName>
        <fullName evidence="5">Carbonic anhydrase</fullName>
        <ecNumber evidence="5">4.2.1.1</ecNumber>
    </recommendedName>
    <alternativeName>
        <fullName evidence="5">Carbonate dehydratase</fullName>
    </alternativeName>
</protein>
<dbReference type="InParanoid" id="A0A409XBI7"/>
<dbReference type="InterPro" id="IPR036874">
    <property type="entry name" value="Carbonic_anhydrase_sf"/>
</dbReference>
<dbReference type="STRING" id="93625.A0A409XBI7"/>